<gene>
    <name evidence="1" type="ORF">QRO08_05600</name>
</gene>
<name>A0ABY9ATC1_PARCI</name>
<evidence type="ECO:0000313" key="2">
    <source>
        <dbReference type="Proteomes" id="UP001242732"/>
    </source>
</evidence>
<sequence length="213" mass="23598">MLLDNDVVIKLARMDAYLDALLSMGLTPRQVGSLKPMLRYMGLYDNSRLVRFTDNAAEAARLLAALKTVVVMEMTPPEAALATRVAKVVLSAGLDFNEGELMMCVVAVIRGNLDFCTADKRALNSLPGVEACWADVGNMRGRCICFEQVFYALCQKFGLARVTQAVRTCPTTEKSMTRLHNVSVARGQDDFLRALDLYVQDRISRPARGWLKS</sequence>
<dbReference type="GeneID" id="79791365"/>
<protein>
    <recommendedName>
        <fullName evidence="3">PIN domain-containing protein</fullName>
    </recommendedName>
</protein>
<organism evidence="1 2">
    <name type="scientific">Paracidovorax citrulli</name>
    <name type="common">Acidovorax citrulli</name>
    <dbReference type="NCBI Taxonomy" id="80869"/>
    <lineage>
        <taxon>Bacteria</taxon>
        <taxon>Pseudomonadati</taxon>
        <taxon>Pseudomonadota</taxon>
        <taxon>Betaproteobacteria</taxon>
        <taxon>Burkholderiales</taxon>
        <taxon>Comamonadaceae</taxon>
        <taxon>Paracidovorax</taxon>
    </lineage>
</organism>
<reference evidence="1 2" key="1">
    <citation type="submission" date="2023-06" db="EMBL/GenBank/DDBJ databases">
        <authorList>
            <person name="Ham H."/>
            <person name="Park D.S."/>
        </authorList>
    </citation>
    <scope>NUCLEOTIDE SEQUENCE [LARGE SCALE GENOMIC DNA]</scope>
    <source>
        <strain evidence="1 2">KACC 17005</strain>
    </source>
</reference>
<dbReference type="EMBL" id="CP127363">
    <property type="protein sequence ID" value="WIY50049.1"/>
    <property type="molecule type" value="Genomic_DNA"/>
</dbReference>
<evidence type="ECO:0008006" key="3">
    <source>
        <dbReference type="Google" id="ProtNLM"/>
    </source>
</evidence>
<dbReference type="RefSeq" id="WP_133246119.1">
    <property type="nucleotide sequence ID" value="NZ_CP023687.1"/>
</dbReference>
<accession>A0ABY9ATC1</accession>
<proteinExistence type="predicted"/>
<evidence type="ECO:0000313" key="1">
    <source>
        <dbReference type="EMBL" id="WIY50049.1"/>
    </source>
</evidence>
<keyword evidence="2" id="KW-1185">Reference proteome</keyword>
<dbReference type="Proteomes" id="UP001242732">
    <property type="component" value="Chromosome"/>
</dbReference>